<keyword evidence="5" id="KW-0547">Nucleotide-binding</keyword>
<evidence type="ECO:0000256" key="7">
    <source>
        <dbReference type="ARBA" id="ARBA00023277"/>
    </source>
</evidence>
<keyword evidence="10" id="KW-1185">Reference proteome</keyword>
<dbReference type="NCBIfam" id="NF002772">
    <property type="entry name" value="PRK02862.1"/>
    <property type="match status" value="1"/>
</dbReference>
<protein>
    <submittedName>
        <fullName evidence="9">Glucose-1-phosphate adenylyltransferase</fullName>
        <ecNumber evidence="9">2.7.7.27</ecNumber>
    </submittedName>
</protein>
<feature type="domain" description="Nucleotidyl transferase" evidence="8">
    <location>
        <begin position="7"/>
        <end position="269"/>
    </location>
</feature>
<dbReference type="PANTHER" id="PTHR43523:SF12">
    <property type="entry name" value="GLUCOSE-1-PHOSPHATE ADENYLYLTRANSFERASE LARGE SUBUNIT 1, CHLOROPLASTIC-RELATED"/>
    <property type="match status" value="1"/>
</dbReference>
<dbReference type="Gene3D" id="3.90.550.10">
    <property type="entry name" value="Spore Coat Polysaccharide Biosynthesis Protein SpsA, Chain A"/>
    <property type="match status" value="1"/>
</dbReference>
<evidence type="ECO:0000256" key="5">
    <source>
        <dbReference type="ARBA" id="ARBA00022741"/>
    </source>
</evidence>
<dbReference type="Gene3D" id="2.160.10.10">
    <property type="entry name" value="Hexapeptide repeat proteins"/>
    <property type="match status" value="1"/>
</dbReference>
<comment type="similarity">
    <text evidence="1">Belongs to the bacterial/plant glucose-1-phosphate adenylyltransferase family.</text>
</comment>
<keyword evidence="6" id="KW-0067">ATP-binding</keyword>
<dbReference type="InterPro" id="IPR011831">
    <property type="entry name" value="ADP-Glc_PPase"/>
</dbReference>
<evidence type="ECO:0000256" key="1">
    <source>
        <dbReference type="ARBA" id="ARBA00010443"/>
    </source>
</evidence>
<evidence type="ECO:0000259" key="8">
    <source>
        <dbReference type="Pfam" id="PF00483"/>
    </source>
</evidence>
<dbReference type="InterPro" id="IPR005835">
    <property type="entry name" value="NTP_transferase_dom"/>
</dbReference>
<dbReference type="PANTHER" id="PTHR43523">
    <property type="entry name" value="GLUCOSE-1-PHOSPHATE ADENYLYLTRANSFERASE-RELATED"/>
    <property type="match status" value="1"/>
</dbReference>
<evidence type="ECO:0000313" key="10">
    <source>
        <dbReference type="Proteomes" id="UP000831460"/>
    </source>
</evidence>
<evidence type="ECO:0000256" key="4">
    <source>
        <dbReference type="ARBA" id="ARBA00022695"/>
    </source>
</evidence>
<dbReference type="InterPro" id="IPR005836">
    <property type="entry name" value="ADP_Glu_pyroP_CS"/>
</dbReference>
<dbReference type="PROSITE" id="PS00808">
    <property type="entry name" value="ADP_GLC_PYROPHOSPH_1"/>
    <property type="match status" value="1"/>
</dbReference>
<dbReference type="CDD" id="cd04651">
    <property type="entry name" value="LbH_G1P_AT_C"/>
    <property type="match status" value="1"/>
</dbReference>
<dbReference type="RefSeq" id="WP_243548148.1">
    <property type="nucleotide sequence ID" value="NZ_CP094532.1"/>
</dbReference>
<name>A0ABY4BLQ3_9FLAO</name>
<dbReference type="GO" id="GO:0008878">
    <property type="term" value="F:glucose-1-phosphate adenylyltransferase activity"/>
    <property type="evidence" value="ECO:0007669"/>
    <property type="project" value="UniProtKB-EC"/>
</dbReference>
<gene>
    <name evidence="9" type="ORF">MTP09_09335</name>
</gene>
<keyword evidence="4 9" id="KW-0548">Nucleotidyltransferase</keyword>
<organism evidence="9 10">
    <name type="scientific">Chryseobacterium suipulveris</name>
    <dbReference type="NCBI Taxonomy" id="2929800"/>
    <lineage>
        <taxon>Bacteria</taxon>
        <taxon>Pseudomonadati</taxon>
        <taxon>Bacteroidota</taxon>
        <taxon>Flavobacteriia</taxon>
        <taxon>Flavobacteriales</taxon>
        <taxon>Weeksellaceae</taxon>
        <taxon>Chryseobacterium group</taxon>
        <taxon>Chryseobacterium</taxon>
    </lineage>
</organism>
<dbReference type="EMBL" id="CP094532">
    <property type="protein sequence ID" value="UOE40122.1"/>
    <property type="molecule type" value="Genomic_DNA"/>
</dbReference>
<dbReference type="CDD" id="cd02508">
    <property type="entry name" value="ADP_Glucose_PP"/>
    <property type="match status" value="1"/>
</dbReference>
<dbReference type="PROSITE" id="PS00809">
    <property type="entry name" value="ADP_GLC_PYROPHOSPH_2"/>
    <property type="match status" value="1"/>
</dbReference>
<dbReference type="SUPFAM" id="SSF51161">
    <property type="entry name" value="Trimeric LpxA-like enzymes"/>
    <property type="match status" value="1"/>
</dbReference>
<keyword evidence="7" id="KW-0119">Carbohydrate metabolism</keyword>
<dbReference type="InterPro" id="IPR029044">
    <property type="entry name" value="Nucleotide-diphossugar_trans"/>
</dbReference>
<proteinExistence type="inferred from homology"/>
<evidence type="ECO:0000313" key="9">
    <source>
        <dbReference type="EMBL" id="UOE40122.1"/>
    </source>
</evidence>
<keyword evidence="2" id="KW-0321">Glycogen metabolism</keyword>
<keyword evidence="3 9" id="KW-0808">Transferase</keyword>
<dbReference type="EC" id="2.7.7.27" evidence="9"/>
<evidence type="ECO:0000256" key="6">
    <source>
        <dbReference type="ARBA" id="ARBA00022840"/>
    </source>
</evidence>
<sequence>MKPSVISIVLGGGRGTRLFPLTYSRSKPAVPIAGKYRLVDIPISNCLNSGYNRILVLTQFNSASLNSHIKNSFHFDIFSKGFVDILAAEQNVENDQWYQGTADAVRQSMKHLDKYDYDYILILSGDQLYQMDFREMIDFHCKNDGDITIATIPVNAHDATGFGILKSDDEGNITSFIEKPSADLLGDWKSEVSEKSRNEGKEFLASMGIYVFSKNVLKKMFAEDPGDDFGGELIPNGIGKYKTLSFQYDGYWTDIGTIQSFFDANLDLTRDFPKFNLFTKAPVYTRARMLPPSKILGSYVSKAIFGDGCIVMADKIENSIVGNRSRVDRGSTIINSYMMGADYYQDTNEIIENDKEGKPNLGVGKYCYIEKAILDKNCRIGDNVRIIGGKHIPDGDFETHSIKDGIVVVKKNAVITPGTIIP</sequence>
<dbReference type="Proteomes" id="UP000831460">
    <property type="component" value="Chromosome"/>
</dbReference>
<accession>A0ABY4BLQ3</accession>
<dbReference type="PROSITE" id="PS00810">
    <property type="entry name" value="ADP_GLC_PYROPHOSPH_3"/>
    <property type="match status" value="1"/>
</dbReference>
<reference evidence="9 10" key="1">
    <citation type="submission" date="2022-03" db="EMBL/GenBank/DDBJ databases">
        <title>Chryseobacterium sp. isolated from particulate matters in swine house.</title>
        <authorList>
            <person name="Won M."/>
            <person name="Kim S.-J."/>
            <person name="Kwon S.-W."/>
        </authorList>
    </citation>
    <scope>NUCLEOTIDE SEQUENCE [LARGE SCALE GENOMIC DNA]</scope>
    <source>
        <strain evidence="9 10">SC2-2</strain>
    </source>
</reference>
<evidence type="ECO:0000256" key="2">
    <source>
        <dbReference type="ARBA" id="ARBA00022600"/>
    </source>
</evidence>
<dbReference type="InterPro" id="IPR011004">
    <property type="entry name" value="Trimer_LpxA-like_sf"/>
</dbReference>
<dbReference type="SUPFAM" id="SSF53448">
    <property type="entry name" value="Nucleotide-diphospho-sugar transferases"/>
    <property type="match status" value="1"/>
</dbReference>
<dbReference type="Pfam" id="PF00483">
    <property type="entry name" value="NTP_transferase"/>
    <property type="match status" value="1"/>
</dbReference>
<evidence type="ECO:0000256" key="3">
    <source>
        <dbReference type="ARBA" id="ARBA00022679"/>
    </source>
</evidence>
<dbReference type="Pfam" id="PF25247">
    <property type="entry name" value="LbH_GLGC"/>
    <property type="match status" value="1"/>
</dbReference>